<dbReference type="Proteomes" id="UP001153321">
    <property type="component" value="Chromosome 18"/>
</dbReference>
<evidence type="ECO:0000313" key="2">
    <source>
        <dbReference type="Proteomes" id="UP001153321"/>
    </source>
</evidence>
<organism evidence="1 2">
    <name type="scientific">Spodoptera littoralis</name>
    <name type="common">Egyptian cotton leafworm</name>
    <dbReference type="NCBI Taxonomy" id="7109"/>
    <lineage>
        <taxon>Eukaryota</taxon>
        <taxon>Metazoa</taxon>
        <taxon>Ecdysozoa</taxon>
        <taxon>Arthropoda</taxon>
        <taxon>Hexapoda</taxon>
        <taxon>Insecta</taxon>
        <taxon>Pterygota</taxon>
        <taxon>Neoptera</taxon>
        <taxon>Endopterygota</taxon>
        <taxon>Lepidoptera</taxon>
        <taxon>Glossata</taxon>
        <taxon>Ditrysia</taxon>
        <taxon>Noctuoidea</taxon>
        <taxon>Noctuidae</taxon>
        <taxon>Amphipyrinae</taxon>
        <taxon>Spodoptera</taxon>
    </lineage>
</organism>
<dbReference type="EMBL" id="LR824549">
    <property type="protein sequence ID" value="CAH1638622.1"/>
    <property type="molecule type" value="Genomic_DNA"/>
</dbReference>
<proteinExistence type="predicted"/>
<protein>
    <submittedName>
        <fullName evidence="1">Uncharacterized protein</fullName>
    </submittedName>
</protein>
<keyword evidence="2" id="KW-1185">Reference proteome</keyword>
<gene>
    <name evidence="1" type="ORF">SPLIT_LOCUS3980</name>
</gene>
<name>A0A9P0I1V1_SPOLI</name>
<evidence type="ECO:0000313" key="1">
    <source>
        <dbReference type="EMBL" id="CAH1638622.1"/>
    </source>
</evidence>
<dbReference type="AlphaFoldDB" id="A0A9P0I1V1"/>
<sequence>MSFVPMSSASVCLLSPFHTLWRMYRHRRRKFDCSFLVMKSNWDGNLNFIIVYCGCDHVSACKSINMGSYRYWQILYLMAGPNWWRVVVLYVKLLRSRYATLKVGPRFN</sequence>
<accession>A0A9P0I1V1</accession>
<reference evidence="1" key="1">
    <citation type="submission" date="2022-02" db="EMBL/GenBank/DDBJ databases">
        <authorList>
            <person name="King R."/>
        </authorList>
    </citation>
    <scope>NUCLEOTIDE SEQUENCE</scope>
</reference>